<dbReference type="OrthoDB" id="4464809at2"/>
<accession>A0A561WW78</accession>
<organism evidence="2 3">
    <name type="scientific">Micromonospora palomenae</name>
    <dbReference type="NCBI Taxonomy" id="1461247"/>
    <lineage>
        <taxon>Bacteria</taxon>
        <taxon>Bacillati</taxon>
        <taxon>Actinomycetota</taxon>
        <taxon>Actinomycetes</taxon>
        <taxon>Micromonosporales</taxon>
        <taxon>Micromonosporaceae</taxon>
        <taxon>Micromonospora</taxon>
    </lineage>
</organism>
<evidence type="ECO:0000259" key="1">
    <source>
        <dbReference type="Pfam" id="PF00656"/>
    </source>
</evidence>
<dbReference type="AlphaFoldDB" id="A0A561WW78"/>
<name>A0A561WW78_9ACTN</name>
<dbReference type="Pfam" id="PF00656">
    <property type="entry name" value="Peptidase_C14"/>
    <property type="match status" value="1"/>
</dbReference>
<dbReference type="SUPFAM" id="SSF52129">
    <property type="entry name" value="Caspase-like"/>
    <property type="match status" value="1"/>
</dbReference>
<dbReference type="InterPro" id="IPR029030">
    <property type="entry name" value="Caspase-like_dom_sf"/>
</dbReference>
<comment type="caution">
    <text evidence="2">The sequence shown here is derived from an EMBL/GenBank/DDBJ whole genome shotgun (WGS) entry which is preliminary data.</text>
</comment>
<dbReference type="Gene3D" id="3.40.50.1460">
    <property type="match status" value="1"/>
</dbReference>
<dbReference type="Proteomes" id="UP000319927">
    <property type="component" value="Unassembled WGS sequence"/>
</dbReference>
<dbReference type="NCBIfam" id="NF047832">
    <property type="entry name" value="caspase_w_EACC1"/>
    <property type="match status" value="1"/>
</dbReference>
<dbReference type="EMBL" id="VIXA01000001">
    <property type="protein sequence ID" value="TWG28117.1"/>
    <property type="molecule type" value="Genomic_DNA"/>
</dbReference>
<sequence length="590" mass="65134">MPSATFDPGRSYALLVGTSEYDHLEPLPAVENNLNDLFAVLTDPAIAGFRPQRCRRLHQPDPEKFVEALLHAAEQAEDLLLIYFAGHGLRGDDELFLASKGSQAAVPELTSTRYRDVGRVLRRHSTGSVKQVMILDACFSGRATDPAMSPADLSQQTEIEGIYVITSSRWTQASLATSHNGRNTAFTAELVDVLRHGAPTRSEVLTLPAVYDEIRRRLRRQGSTQEPQQLHSNTIAACVIAPNPGVIAEPEAQPPGSARSAVRMAGRMLGPPVLRGYACDQVDKWLTDVEATLADAESGARVLEPGDLPAQPRFTLMLRGYSPSAVRRAVQALQAEVIERLPPVSPPPPESLLDAVRQENFAQLRRLPRSAPHRESRNVRRSFDMPPNEEIIWYAARSGTPTMVLTDWGVRIADEGSSVAYPYDQAHLVTLTERPPDRTAVRFGGGEATVEAALRDVLLNVHKIADGFPHGPDEPERAPYNTLPDPACERLNRIYASRTTLGGALRALDRAFAQPRHRKTARGHTKALRGCTDEKERASLATAHALALSPERHNFHIHYRYVESLRIPVGICWCGLRWCPCKRAPSKRRA</sequence>
<feature type="domain" description="Peptidase C14 caspase" evidence="1">
    <location>
        <begin position="11"/>
        <end position="231"/>
    </location>
</feature>
<dbReference type="RefSeq" id="WP_154937099.1">
    <property type="nucleotide sequence ID" value="NZ_VIXA01000001.1"/>
</dbReference>
<reference evidence="2 3" key="1">
    <citation type="submission" date="2019-06" db="EMBL/GenBank/DDBJ databases">
        <title>Sequencing the genomes of 1000 actinobacteria strains.</title>
        <authorList>
            <person name="Klenk H.-P."/>
        </authorList>
    </citation>
    <scope>NUCLEOTIDE SEQUENCE [LARGE SCALE GENOMIC DNA]</scope>
    <source>
        <strain evidence="2 3">DSM 102131</strain>
    </source>
</reference>
<gene>
    <name evidence="2" type="ORF">FHX75_111268</name>
</gene>
<keyword evidence="3" id="KW-1185">Reference proteome</keyword>
<evidence type="ECO:0000313" key="3">
    <source>
        <dbReference type="Proteomes" id="UP000319927"/>
    </source>
</evidence>
<proteinExistence type="predicted"/>
<dbReference type="InterPro" id="IPR011600">
    <property type="entry name" value="Pept_C14_caspase"/>
</dbReference>
<protein>
    <submittedName>
        <fullName evidence="2">Caspase domain-containing protein</fullName>
    </submittedName>
</protein>
<evidence type="ECO:0000313" key="2">
    <source>
        <dbReference type="EMBL" id="TWG28117.1"/>
    </source>
</evidence>
<dbReference type="GO" id="GO:0004197">
    <property type="term" value="F:cysteine-type endopeptidase activity"/>
    <property type="evidence" value="ECO:0007669"/>
    <property type="project" value="InterPro"/>
</dbReference>
<dbReference type="GO" id="GO:0006508">
    <property type="term" value="P:proteolysis"/>
    <property type="evidence" value="ECO:0007669"/>
    <property type="project" value="InterPro"/>
</dbReference>